<protein>
    <submittedName>
        <fullName evidence="1">Uncharacterized protein</fullName>
    </submittedName>
</protein>
<evidence type="ECO:0000313" key="1">
    <source>
        <dbReference type="EMBL" id="CAD7237021.1"/>
    </source>
</evidence>
<reference evidence="1" key="1">
    <citation type="submission" date="2020-11" db="EMBL/GenBank/DDBJ databases">
        <authorList>
            <person name="Tran Van P."/>
        </authorList>
    </citation>
    <scope>NUCLEOTIDE SEQUENCE</scope>
</reference>
<name>A0A7R8WRX4_9CRUS</name>
<proteinExistence type="predicted"/>
<dbReference type="GO" id="GO:0003729">
    <property type="term" value="F:mRNA binding"/>
    <property type="evidence" value="ECO:0007669"/>
    <property type="project" value="InterPro"/>
</dbReference>
<gene>
    <name evidence="1" type="ORF">CTOB1V02_LOCUS14836</name>
</gene>
<organism evidence="1">
    <name type="scientific">Cyprideis torosa</name>
    <dbReference type="NCBI Taxonomy" id="163714"/>
    <lineage>
        <taxon>Eukaryota</taxon>
        <taxon>Metazoa</taxon>
        <taxon>Ecdysozoa</taxon>
        <taxon>Arthropoda</taxon>
        <taxon>Crustacea</taxon>
        <taxon>Oligostraca</taxon>
        <taxon>Ostracoda</taxon>
        <taxon>Podocopa</taxon>
        <taxon>Podocopida</taxon>
        <taxon>Cytherocopina</taxon>
        <taxon>Cytheroidea</taxon>
        <taxon>Cytherideidae</taxon>
        <taxon>Cyprideis</taxon>
    </lineage>
</organism>
<dbReference type="AlphaFoldDB" id="A0A7R8WRX4"/>
<dbReference type="EMBL" id="OB684045">
    <property type="protein sequence ID" value="CAD7237021.1"/>
    <property type="molecule type" value="Genomic_DNA"/>
</dbReference>
<dbReference type="InterPro" id="IPR016024">
    <property type="entry name" value="ARM-type_fold"/>
</dbReference>
<dbReference type="InterPro" id="IPR038737">
    <property type="entry name" value="SF3b_su1-like"/>
</dbReference>
<sequence length="151" mass="17435">MFEYIGEMGKDYIYAVTPLLEDALMDRDLVHRQTAISAVRHMALGVYGFGCEDALTHLLNFVWPNIFETSPHLVQAFFDCVDAMRVSLGPGRMLTYILQGLFHPARKVREVYWKVYNTVYVGSEDALIAAYPRVPNESKNQYLRYELDYVL</sequence>
<dbReference type="GO" id="GO:0000245">
    <property type="term" value="P:spliceosomal complex assembly"/>
    <property type="evidence" value="ECO:0007669"/>
    <property type="project" value="InterPro"/>
</dbReference>
<accession>A0A7R8WRX4</accession>
<dbReference type="SUPFAM" id="SSF48371">
    <property type="entry name" value="ARM repeat"/>
    <property type="match status" value="1"/>
</dbReference>
<dbReference type="PANTHER" id="PTHR12097">
    <property type="entry name" value="SPLICING FACTOR 3B, SUBUNIT 1-RELATED"/>
    <property type="match status" value="1"/>
</dbReference>
<dbReference type="OrthoDB" id="438939at2759"/>